<dbReference type="Proteomes" id="UP000261011">
    <property type="component" value="Unassembled WGS sequence"/>
</dbReference>
<accession>A0A3E2TJX0</accession>
<dbReference type="Gene3D" id="3.20.20.70">
    <property type="entry name" value="Aldolase class I"/>
    <property type="match status" value="1"/>
</dbReference>
<dbReference type="Pfam" id="PF04055">
    <property type="entry name" value="Radical_SAM"/>
    <property type="match status" value="1"/>
</dbReference>
<name>A0A3E2TJX0_9FIRM</name>
<dbReference type="SMART" id="SM00729">
    <property type="entry name" value="Elp3"/>
    <property type="match status" value="1"/>
</dbReference>
<evidence type="ECO:0000313" key="11">
    <source>
        <dbReference type="EMBL" id="RGB77311.1"/>
    </source>
</evidence>
<dbReference type="InterPro" id="IPR058240">
    <property type="entry name" value="rSAM_sf"/>
</dbReference>
<reference evidence="11 12" key="1">
    <citation type="submission" date="2018-08" db="EMBL/GenBank/DDBJ databases">
        <title>A genome reference for cultivated species of the human gut microbiota.</title>
        <authorList>
            <person name="Zou Y."/>
            <person name="Xue W."/>
            <person name="Luo G."/>
        </authorList>
    </citation>
    <scope>NUCLEOTIDE SEQUENCE [LARGE SCALE GENOMIC DNA]</scope>
    <source>
        <strain evidence="11 12">OF01-3</strain>
    </source>
</reference>
<dbReference type="RefSeq" id="WP_117521072.1">
    <property type="nucleotide sequence ID" value="NZ_AP031484.1"/>
</dbReference>
<comment type="function">
    <text evidence="9">Probably acts as a heme chaperone, transferring heme to an unknown acceptor. Binds one molecule of heme per monomer, possibly covalently. Binds 1 [4Fe-4S] cluster. The cluster is coordinated with 3 cysteines and an exchangeable S-adenosyl-L-methionine.</text>
</comment>
<evidence type="ECO:0000256" key="6">
    <source>
        <dbReference type="ARBA" id="ARBA00023004"/>
    </source>
</evidence>
<keyword evidence="9" id="KW-0004">4Fe-4S</keyword>
<keyword evidence="6 9" id="KW-0408">Iron</keyword>
<dbReference type="SFLD" id="SFLDS00029">
    <property type="entry name" value="Radical_SAM"/>
    <property type="match status" value="1"/>
</dbReference>
<dbReference type="SFLD" id="SFLDG01065">
    <property type="entry name" value="anaerobic_coproporphyrinogen-I"/>
    <property type="match status" value="1"/>
</dbReference>
<evidence type="ECO:0000256" key="5">
    <source>
        <dbReference type="ARBA" id="ARBA00022723"/>
    </source>
</evidence>
<keyword evidence="9" id="KW-0963">Cytoplasm</keyword>
<comment type="subcellular location">
    <subcellularLocation>
        <location evidence="9">Cytoplasm</location>
    </subcellularLocation>
</comment>
<evidence type="ECO:0000256" key="1">
    <source>
        <dbReference type="ARBA" id="ARBA00006100"/>
    </source>
</evidence>
<protein>
    <recommendedName>
        <fullName evidence="2 9">Heme chaperone HemW</fullName>
    </recommendedName>
</protein>
<dbReference type="InterPro" id="IPR034505">
    <property type="entry name" value="Coproporphyrinogen-III_oxidase"/>
</dbReference>
<keyword evidence="7 9" id="KW-0411">Iron-sulfur</keyword>
<dbReference type="GO" id="GO:0046872">
    <property type="term" value="F:metal ion binding"/>
    <property type="evidence" value="ECO:0007669"/>
    <property type="project" value="UniProtKB-UniRule"/>
</dbReference>
<dbReference type="SUPFAM" id="SSF102114">
    <property type="entry name" value="Radical SAM enzymes"/>
    <property type="match status" value="1"/>
</dbReference>
<feature type="domain" description="Radical SAM core" evidence="10">
    <location>
        <begin position="1"/>
        <end position="232"/>
    </location>
</feature>
<dbReference type="NCBIfam" id="TIGR00539">
    <property type="entry name" value="hemN_rel"/>
    <property type="match status" value="1"/>
</dbReference>
<evidence type="ECO:0000256" key="7">
    <source>
        <dbReference type="ARBA" id="ARBA00023014"/>
    </source>
</evidence>
<organism evidence="11 12">
    <name type="scientific">Anaerococcus nagyae</name>
    <dbReference type="NCBI Taxonomy" id="1755241"/>
    <lineage>
        <taxon>Bacteria</taxon>
        <taxon>Bacillati</taxon>
        <taxon>Bacillota</taxon>
        <taxon>Tissierellia</taxon>
        <taxon>Tissierellales</taxon>
        <taxon>Peptoniphilaceae</taxon>
        <taxon>Anaerococcus</taxon>
    </lineage>
</organism>
<evidence type="ECO:0000256" key="8">
    <source>
        <dbReference type="ARBA" id="ARBA00023186"/>
    </source>
</evidence>
<dbReference type="AlphaFoldDB" id="A0A3E2TJX0"/>
<dbReference type="EMBL" id="QVEU01000002">
    <property type="protein sequence ID" value="RGB77311.1"/>
    <property type="molecule type" value="Genomic_DNA"/>
</dbReference>
<dbReference type="InterPro" id="IPR013785">
    <property type="entry name" value="Aldolase_TIM"/>
</dbReference>
<dbReference type="InterPro" id="IPR007197">
    <property type="entry name" value="rSAM"/>
</dbReference>
<comment type="similarity">
    <text evidence="1">Belongs to the anaerobic coproporphyrinogen-III oxidase family. HemW subfamily.</text>
</comment>
<evidence type="ECO:0000259" key="10">
    <source>
        <dbReference type="PROSITE" id="PS51918"/>
    </source>
</evidence>
<proteinExistence type="inferred from homology"/>
<dbReference type="PANTHER" id="PTHR13932">
    <property type="entry name" value="COPROPORPHYRINIGEN III OXIDASE"/>
    <property type="match status" value="1"/>
</dbReference>
<keyword evidence="5 9" id="KW-0479">Metal-binding</keyword>
<dbReference type="GO" id="GO:0006779">
    <property type="term" value="P:porphyrin-containing compound biosynthetic process"/>
    <property type="evidence" value="ECO:0007669"/>
    <property type="project" value="InterPro"/>
</dbReference>
<evidence type="ECO:0000256" key="2">
    <source>
        <dbReference type="ARBA" id="ARBA00017228"/>
    </source>
</evidence>
<evidence type="ECO:0000313" key="12">
    <source>
        <dbReference type="Proteomes" id="UP000261011"/>
    </source>
</evidence>
<dbReference type="SFLD" id="SFLDF00562">
    <property type="entry name" value="HemN-like__clustered_with_heat"/>
    <property type="match status" value="1"/>
</dbReference>
<gene>
    <name evidence="11" type="primary">hemW</name>
    <name evidence="11" type="ORF">DXA39_03600</name>
</gene>
<keyword evidence="8 9" id="KW-0143">Chaperone</keyword>
<keyword evidence="4 9" id="KW-0949">S-adenosyl-L-methionine</keyword>
<sequence length="374" mass="43843">MEKVGCYIHIPFCHKKCYYCDFCAYMNVENRIDNYINNLTREIELYQDKLCVDIDSIYLGGGTPSYIDSKYIESIVKTLHNFNLDNLKEFTIECNPNSINKDKLLLYKDLGINRISLGVQSFDDKVLRSIGRDHSSEIAISDIELIRNTGFDNLSFDLMLNLPNQDYKSIKNDLNIVKSISPEHISWYSLIVEEGSRFYTLNKKGKLNLMDDDIEVDIFDELIENLDQIGLKRYEISNFAKKGFESYHNKKYWEGNGYIAFGMSAAGYLGNYRYNNTKNFIHYNNMINKNKLPIENIEIIESQEKEIEYIIFKLREISGINLKAFKDKFGVDFIDKYKDEINQFIDLDYFIIDDNFRFSKKGMDLSNQFLSLII</sequence>
<keyword evidence="12" id="KW-1185">Reference proteome</keyword>
<dbReference type="InterPro" id="IPR006638">
    <property type="entry name" value="Elp3/MiaA/NifB-like_rSAM"/>
</dbReference>
<keyword evidence="3 9" id="KW-0349">Heme</keyword>
<dbReference type="SFLD" id="SFLDG01082">
    <property type="entry name" value="B12-binding_domain_containing"/>
    <property type="match status" value="1"/>
</dbReference>
<dbReference type="PANTHER" id="PTHR13932:SF5">
    <property type="entry name" value="RADICAL S-ADENOSYL METHIONINE DOMAIN-CONTAINING PROTEIN 1, MITOCHONDRIAL"/>
    <property type="match status" value="1"/>
</dbReference>
<dbReference type="OrthoDB" id="9808022at2"/>
<dbReference type="PROSITE" id="PS51918">
    <property type="entry name" value="RADICAL_SAM"/>
    <property type="match status" value="1"/>
</dbReference>
<dbReference type="GO" id="GO:0004109">
    <property type="term" value="F:coproporphyrinogen oxidase activity"/>
    <property type="evidence" value="ECO:0007669"/>
    <property type="project" value="InterPro"/>
</dbReference>
<dbReference type="InterPro" id="IPR004559">
    <property type="entry name" value="HemW-like"/>
</dbReference>
<dbReference type="GO" id="GO:0051539">
    <property type="term" value="F:4 iron, 4 sulfur cluster binding"/>
    <property type="evidence" value="ECO:0007669"/>
    <property type="project" value="UniProtKB-UniRule"/>
</dbReference>
<comment type="caution">
    <text evidence="11">The sequence shown here is derived from an EMBL/GenBank/DDBJ whole genome shotgun (WGS) entry which is preliminary data.</text>
</comment>
<evidence type="ECO:0000256" key="4">
    <source>
        <dbReference type="ARBA" id="ARBA00022691"/>
    </source>
</evidence>
<evidence type="ECO:0000256" key="3">
    <source>
        <dbReference type="ARBA" id="ARBA00022617"/>
    </source>
</evidence>
<evidence type="ECO:0000256" key="9">
    <source>
        <dbReference type="RuleBase" id="RU364116"/>
    </source>
</evidence>
<dbReference type="GO" id="GO:0005737">
    <property type="term" value="C:cytoplasm"/>
    <property type="evidence" value="ECO:0007669"/>
    <property type="project" value="UniProtKB-SubCell"/>
</dbReference>